<gene>
    <name evidence="1" type="ORF">D3242_22710</name>
</gene>
<comment type="caution">
    <text evidence="1">The sequence shown here is derived from an EMBL/GenBank/DDBJ whole genome shotgun (WGS) entry which is preliminary data.</text>
</comment>
<name>A0A6M7TKD3_9HYPH</name>
<dbReference type="RefSeq" id="WP_064982621.1">
    <property type="nucleotide sequence ID" value="NZ_CP033507.1"/>
</dbReference>
<reference evidence="1 2" key="1">
    <citation type="submission" date="2018-09" db="EMBL/GenBank/DDBJ databases">
        <title>Mesorhizobium carmichaelinearum sp. nov. isolated from Carmichaelinea spp. root nodules in New Zealand.</title>
        <authorList>
            <person name="De Meyer S.E."/>
        </authorList>
    </citation>
    <scope>NUCLEOTIDE SEQUENCE [LARGE SCALE GENOMIC DNA]</scope>
    <source>
        <strain evidence="1 2">LMG 28313</strain>
    </source>
</reference>
<protein>
    <submittedName>
        <fullName evidence="1">Uncharacterized protein</fullName>
    </submittedName>
</protein>
<proteinExistence type="predicted"/>
<accession>A0A6M7TKD3</accession>
<evidence type="ECO:0000313" key="1">
    <source>
        <dbReference type="EMBL" id="RJT31077.1"/>
    </source>
</evidence>
<dbReference type="EMBL" id="QZXA01000009">
    <property type="protein sequence ID" value="RJT31077.1"/>
    <property type="molecule type" value="Genomic_DNA"/>
</dbReference>
<organism evidence="1 2">
    <name type="scientific">Mesorhizobium jarvisii</name>
    <dbReference type="NCBI Taxonomy" id="1777867"/>
    <lineage>
        <taxon>Bacteria</taxon>
        <taxon>Pseudomonadati</taxon>
        <taxon>Pseudomonadota</taxon>
        <taxon>Alphaproteobacteria</taxon>
        <taxon>Hyphomicrobiales</taxon>
        <taxon>Phyllobacteriaceae</taxon>
        <taxon>Mesorhizobium</taxon>
    </lineage>
</organism>
<evidence type="ECO:0000313" key="2">
    <source>
        <dbReference type="Proteomes" id="UP000275530"/>
    </source>
</evidence>
<dbReference type="Proteomes" id="UP000275530">
    <property type="component" value="Unassembled WGS sequence"/>
</dbReference>
<keyword evidence="2" id="KW-1185">Reference proteome</keyword>
<dbReference type="AlphaFoldDB" id="A0A6M7TKD3"/>
<sequence>MSDHFHGHINRDAFEKVLRETFSNIPEEVTKGNPVLACQARAVEASVQFALFIADELNAGTSAGVLLEAGSRVIGGMVENFARGFTVDQGEDILATVLRRVQWATTSDEDDFEVVVTRPQTMGGSA</sequence>